<evidence type="ECO:0000313" key="9">
    <source>
        <dbReference type="Proteomes" id="UP000184501"/>
    </source>
</evidence>
<dbReference type="AlphaFoldDB" id="A0A1M4VUJ3"/>
<evidence type="ECO:0000256" key="1">
    <source>
        <dbReference type="ARBA" id="ARBA00004651"/>
    </source>
</evidence>
<feature type="transmembrane region" description="Helical" evidence="6">
    <location>
        <begin position="96"/>
        <end position="117"/>
    </location>
</feature>
<keyword evidence="9" id="KW-1185">Reference proteome</keyword>
<feature type="transmembrane region" description="Helical" evidence="6">
    <location>
        <begin position="260"/>
        <end position="277"/>
    </location>
</feature>
<dbReference type="Pfam" id="PF07690">
    <property type="entry name" value="MFS_1"/>
    <property type="match status" value="1"/>
</dbReference>
<feature type="domain" description="Major facilitator superfamily (MFS) profile" evidence="7">
    <location>
        <begin position="1"/>
        <end position="372"/>
    </location>
</feature>
<dbReference type="SUPFAM" id="SSF103473">
    <property type="entry name" value="MFS general substrate transporter"/>
    <property type="match status" value="1"/>
</dbReference>
<evidence type="ECO:0000256" key="5">
    <source>
        <dbReference type="ARBA" id="ARBA00023136"/>
    </source>
</evidence>
<dbReference type="PROSITE" id="PS50850">
    <property type="entry name" value="MFS"/>
    <property type="match status" value="1"/>
</dbReference>
<dbReference type="InterPro" id="IPR036259">
    <property type="entry name" value="MFS_trans_sf"/>
</dbReference>
<keyword evidence="4 6" id="KW-1133">Transmembrane helix</keyword>
<feature type="transmembrane region" description="Helical" evidence="6">
    <location>
        <begin position="198"/>
        <end position="218"/>
    </location>
</feature>
<keyword evidence="5 6" id="KW-0472">Membrane</keyword>
<dbReference type="EMBL" id="FQVN01000001">
    <property type="protein sequence ID" value="SHE72639.1"/>
    <property type="molecule type" value="Genomic_DNA"/>
</dbReference>
<feature type="transmembrane region" description="Helical" evidence="6">
    <location>
        <begin position="224"/>
        <end position="248"/>
    </location>
</feature>
<reference evidence="8 9" key="1">
    <citation type="submission" date="2016-11" db="EMBL/GenBank/DDBJ databases">
        <authorList>
            <person name="Jaros S."/>
            <person name="Januszkiewicz K."/>
            <person name="Wedrychowicz H."/>
        </authorList>
    </citation>
    <scope>NUCLEOTIDE SEQUENCE [LARGE SCALE GENOMIC DNA]</scope>
    <source>
        <strain evidence="8 9">DSM 44523</strain>
    </source>
</reference>
<dbReference type="InterPro" id="IPR011701">
    <property type="entry name" value="MFS"/>
</dbReference>
<keyword evidence="3 6" id="KW-0812">Transmembrane</keyword>
<dbReference type="GO" id="GO:0022857">
    <property type="term" value="F:transmembrane transporter activity"/>
    <property type="evidence" value="ECO:0007669"/>
    <property type="project" value="InterPro"/>
</dbReference>
<dbReference type="CDD" id="cd17324">
    <property type="entry name" value="MFS_NepI_like"/>
    <property type="match status" value="1"/>
</dbReference>
<feature type="transmembrane region" description="Helical" evidence="6">
    <location>
        <begin position="283"/>
        <end position="302"/>
    </location>
</feature>
<evidence type="ECO:0000256" key="4">
    <source>
        <dbReference type="ARBA" id="ARBA00022989"/>
    </source>
</evidence>
<sequence>MLAVLALGTFAVGTDGFVLAGLLPAIAADLDVPVAVAGQFVTLFAVTYAISAPVVALVTARWDRRAVLFGAQVLFTVGMLLQALSDTVAVMAVGRVVAAVGASAYTPTAAAVAGALAPPERRGRALSTVVGGMTVATVLGVPVGVLLSQWGSWRTALLMVTALGVLATVGTAVVPPVRLPAVDLRTRLLVLRRPGVPSTLLVTMATMAAAFSVYTYIAELLSPVAAGGVLSLLLFVYGAAGVVGNAVAGRLTDRHGSRPVLLVALVSLTVMMALWPVGREHIALAPVLLALWGVFGWMFTIPQQHRLIESAPEAAPVALGWNSSALYAGTAAGSLLGGSVLDLAGPAWLGPCAALGSALALAVVLLVRPRPGRAGQPAPVASVASASRT</sequence>
<evidence type="ECO:0000313" key="8">
    <source>
        <dbReference type="EMBL" id="SHE72639.1"/>
    </source>
</evidence>
<proteinExistence type="predicted"/>
<evidence type="ECO:0000256" key="2">
    <source>
        <dbReference type="ARBA" id="ARBA00022475"/>
    </source>
</evidence>
<dbReference type="RefSeq" id="WP_073479959.1">
    <property type="nucleotide sequence ID" value="NZ_FQVN01000001.1"/>
</dbReference>
<organism evidence="8 9">
    <name type="scientific">Streptoalloteichus hindustanus</name>
    <dbReference type="NCBI Taxonomy" id="2017"/>
    <lineage>
        <taxon>Bacteria</taxon>
        <taxon>Bacillati</taxon>
        <taxon>Actinomycetota</taxon>
        <taxon>Actinomycetes</taxon>
        <taxon>Pseudonocardiales</taxon>
        <taxon>Pseudonocardiaceae</taxon>
        <taxon>Streptoalloteichus</taxon>
    </lineage>
</organism>
<name>A0A1M4VUJ3_STRHI</name>
<dbReference type="PANTHER" id="PTHR43124:SF10">
    <property type="entry name" value="PURINE EFFLUX PUMP PBUE"/>
    <property type="match status" value="1"/>
</dbReference>
<dbReference type="PANTHER" id="PTHR43124">
    <property type="entry name" value="PURINE EFFLUX PUMP PBUE"/>
    <property type="match status" value="1"/>
</dbReference>
<feature type="transmembrane region" description="Helical" evidence="6">
    <location>
        <begin position="129"/>
        <end position="150"/>
    </location>
</feature>
<dbReference type="Proteomes" id="UP000184501">
    <property type="component" value="Unassembled WGS sequence"/>
</dbReference>
<feature type="transmembrane region" description="Helical" evidence="6">
    <location>
        <begin position="314"/>
        <end position="336"/>
    </location>
</feature>
<protein>
    <submittedName>
        <fullName evidence="8">Predicted arabinose efflux permease, MFS family</fullName>
    </submittedName>
</protein>
<dbReference type="Gene3D" id="1.20.1250.20">
    <property type="entry name" value="MFS general substrate transporter like domains"/>
    <property type="match status" value="2"/>
</dbReference>
<feature type="transmembrane region" description="Helical" evidence="6">
    <location>
        <begin position="66"/>
        <end position="84"/>
    </location>
</feature>
<feature type="transmembrane region" description="Helical" evidence="6">
    <location>
        <begin position="36"/>
        <end position="59"/>
    </location>
</feature>
<dbReference type="InterPro" id="IPR020846">
    <property type="entry name" value="MFS_dom"/>
</dbReference>
<dbReference type="InterPro" id="IPR050189">
    <property type="entry name" value="MFS_Efflux_Transporters"/>
</dbReference>
<keyword evidence="2" id="KW-1003">Cell membrane</keyword>
<evidence type="ECO:0000256" key="6">
    <source>
        <dbReference type="SAM" id="Phobius"/>
    </source>
</evidence>
<comment type="subcellular location">
    <subcellularLocation>
        <location evidence="1">Cell membrane</location>
        <topology evidence="1">Multi-pass membrane protein</topology>
    </subcellularLocation>
</comment>
<feature type="transmembrane region" description="Helical" evidence="6">
    <location>
        <begin position="156"/>
        <end position="177"/>
    </location>
</feature>
<evidence type="ECO:0000259" key="7">
    <source>
        <dbReference type="PROSITE" id="PS50850"/>
    </source>
</evidence>
<feature type="transmembrane region" description="Helical" evidence="6">
    <location>
        <begin position="348"/>
        <end position="367"/>
    </location>
</feature>
<accession>A0A1M4VUJ3</accession>
<evidence type="ECO:0000256" key="3">
    <source>
        <dbReference type="ARBA" id="ARBA00022692"/>
    </source>
</evidence>
<dbReference type="GO" id="GO:0005886">
    <property type="term" value="C:plasma membrane"/>
    <property type="evidence" value="ECO:0007669"/>
    <property type="project" value="UniProtKB-SubCell"/>
</dbReference>
<gene>
    <name evidence="8" type="ORF">SAMN05444320_101896</name>
</gene>